<dbReference type="Gene3D" id="3.30.230.10">
    <property type="match status" value="1"/>
</dbReference>
<dbReference type="InterPro" id="IPR014721">
    <property type="entry name" value="Ribsml_uS5_D2-typ_fold_subgr"/>
</dbReference>
<sequence>MTLSTLLMFVQVFFAVVIGVYFWNLLRNQKSNRTAVDRESRKEMDKLRKLRSISLTKPLAEKTRPASMSDIVGQKEGLRALKAALCSSNPQHVIVYGPPGVGKTAAARVILEEAKRNPASPFRLDAKFTEIDATTARFDERGIADPLIGSVHDPIYQGAGAMGVAGIPQPKPGAVTKAHGGILFIDEIGELHPIQLNKLLKVLEDRKVFLESAYYHAEDPNIPMYIHDIFQNGLPADFRLVGATTRSPNDLPPALRSRCMEVYFRPLLPDEIGQIAENAIAKIGFQPQPEAVEVVKRYATNGREAVNMVQLAAGLALSENRQHLSAADVEWVANSSQLPPRPDRKVPAEPKVGLVNGLAVYGPSMGALLEIEVTAIPAAQGKGTFTITGVVEEEELGGGQRTLRRKSMAKGSVENVATVLRRYGLHPENFDLHINFPGGSPVDGPSAGVAMAVAIASAITGRPVDNKLAMTGEISIHGKVKPVGGVVAKVEAAFQAGADTVIIPKENWQAIFEGLEGVSVVAVESIEEVFARIFGEQLTEQSEVDAAERPIAADAFAAAPVAVLHAGSMGIEPPPQQQTQPKAHYPQTGHGAGGTGAPVPG</sequence>
<keyword evidence="3 5" id="KW-0720">Serine protease</keyword>
<proteinExistence type="inferred from homology"/>
<comment type="caution">
    <text evidence="9">The sequence shown here is derived from an EMBL/GenBank/DDBJ whole genome shotgun (WGS) entry which is preliminary data.</text>
</comment>
<dbReference type="Gene3D" id="3.40.50.300">
    <property type="entry name" value="P-loop containing nucleotide triphosphate hydrolases"/>
    <property type="match status" value="2"/>
</dbReference>
<gene>
    <name evidence="9" type="primary">lonB</name>
    <name evidence="9" type="ORF">H4Q31_09645</name>
</gene>
<dbReference type="GO" id="GO:0004176">
    <property type="term" value="F:ATP-dependent peptidase activity"/>
    <property type="evidence" value="ECO:0007669"/>
    <property type="project" value="UniProtKB-UniRule"/>
</dbReference>
<feature type="active site" evidence="5">
    <location>
        <position position="489"/>
    </location>
</feature>
<feature type="transmembrane region" description="Helical" evidence="7">
    <location>
        <begin position="6"/>
        <end position="26"/>
    </location>
</feature>
<keyword evidence="7" id="KW-0472">Membrane</keyword>
<evidence type="ECO:0000256" key="3">
    <source>
        <dbReference type="ARBA" id="ARBA00022825"/>
    </source>
</evidence>
<feature type="active site" evidence="5">
    <location>
        <position position="446"/>
    </location>
</feature>
<evidence type="ECO:0000256" key="5">
    <source>
        <dbReference type="PROSITE-ProRule" id="PRU01122"/>
    </source>
</evidence>
<dbReference type="Pfam" id="PF05362">
    <property type="entry name" value="Lon_C"/>
    <property type="match status" value="1"/>
</dbReference>
<dbReference type="PROSITE" id="PS01046">
    <property type="entry name" value="LON_SER"/>
    <property type="match status" value="1"/>
</dbReference>
<dbReference type="RefSeq" id="WP_185178863.1">
    <property type="nucleotide sequence ID" value="NZ_CBCSEP010000005.1"/>
</dbReference>
<dbReference type="InterPro" id="IPR008268">
    <property type="entry name" value="Peptidase_S16_AS"/>
</dbReference>
<dbReference type="GO" id="GO:0004252">
    <property type="term" value="F:serine-type endopeptidase activity"/>
    <property type="evidence" value="ECO:0007669"/>
    <property type="project" value="UniProtKB-UniRule"/>
</dbReference>
<dbReference type="SMART" id="SM00382">
    <property type="entry name" value="AAA"/>
    <property type="match status" value="1"/>
</dbReference>
<dbReference type="InterPro" id="IPR008269">
    <property type="entry name" value="Lon_proteolytic"/>
</dbReference>
<name>A0A841TF43_9BACL</name>
<evidence type="ECO:0000259" key="8">
    <source>
        <dbReference type="PROSITE" id="PS51786"/>
    </source>
</evidence>
<dbReference type="GO" id="GO:0006508">
    <property type="term" value="P:proteolysis"/>
    <property type="evidence" value="ECO:0007669"/>
    <property type="project" value="UniProtKB-KW"/>
</dbReference>
<dbReference type="InterPro" id="IPR000523">
    <property type="entry name" value="Mg_chelatse_chII-like_cat_dom"/>
</dbReference>
<dbReference type="SUPFAM" id="SSF52540">
    <property type="entry name" value="P-loop containing nucleoside triphosphate hydrolases"/>
    <property type="match status" value="1"/>
</dbReference>
<dbReference type="GO" id="GO:0005524">
    <property type="term" value="F:ATP binding"/>
    <property type="evidence" value="ECO:0007669"/>
    <property type="project" value="InterPro"/>
</dbReference>
<protein>
    <recommendedName>
        <fullName evidence="5">endopeptidase La</fullName>
        <ecNumber evidence="5">3.4.21.53</ecNumber>
    </recommendedName>
</protein>
<evidence type="ECO:0000256" key="4">
    <source>
        <dbReference type="ARBA" id="ARBA00026070"/>
    </source>
</evidence>
<dbReference type="SUPFAM" id="SSF54211">
    <property type="entry name" value="Ribosomal protein S5 domain 2-like"/>
    <property type="match status" value="1"/>
</dbReference>
<feature type="region of interest" description="Disordered" evidence="6">
    <location>
        <begin position="568"/>
        <end position="601"/>
    </location>
</feature>
<dbReference type="CDD" id="cd00009">
    <property type="entry name" value="AAA"/>
    <property type="match status" value="1"/>
</dbReference>
<reference evidence="9 10" key="1">
    <citation type="submission" date="2020-08" db="EMBL/GenBank/DDBJ databases">
        <title>Cohnella phylogeny.</title>
        <authorList>
            <person name="Dunlap C."/>
        </authorList>
    </citation>
    <scope>NUCLEOTIDE SEQUENCE [LARGE SCALE GENOMIC DNA]</scope>
    <source>
        <strain evidence="9 10">DSM 103658</strain>
    </source>
</reference>
<evidence type="ECO:0000256" key="7">
    <source>
        <dbReference type="SAM" id="Phobius"/>
    </source>
</evidence>
<dbReference type="InterPro" id="IPR014251">
    <property type="entry name" value="Spore_LonB"/>
</dbReference>
<dbReference type="GO" id="GO:0030163">
    <property type="term" value="P:protein catabolic process"/>
    <property type="evidence" value="ECO:0007669"/>
    <property type="project" value="InterPro"/>
</dbReference>
<evidence type="ECO:0000256" key="1">
    <source>
        <dbReference type="ARBA" id="ARBA00022670"/>
    </source>
</evidence>
<dbReference type="InterPro" id="IPR003593">
    <property type="entry name" value="AAA+_ATPase"/>
</dbReference>
<dbReference type="InterPro" id="IPR025943">
    <property type="entry name" value="Sigma_54_int_dom_ATP-bd_2"/>
</dbReference>
<feature type="compositionally biased region" description="Gly residues" evidence="6">
    <location>
        <begin position="590"/>
        <end position="601"/>
    </location>
</feature>
<organism evidence="9 10">
    <name type="scientific">Cohnella lubricantis</name>
    <dbReference type="NCBI Taxonomy" id="2163172"/>
    <lineage>
        <taxon>Bacteria</taxon>
        <taxon>Bacillati</taxon>
        <taxon>Bacillota</taxon>
        <taxon>Bacilli</taxon>
        <taxon>Bacillales</taxon>
        <taxon>Paenibacillaceae</taxon>
        <taxon>Cohnella</taxon>
    </lineage>
</organism>
<keyword evidence="7" id="KW-0812">Transmembrane</keyword>
<keyword evidence="10" id="KW-1185">Reference proteome</keyword>
<dbReference type="PRINTS" id="PR00830">
    <property type="entry name" value="ENDOLAPTASE"/>
</dbReference>
<dbReference type="Proteomes" id="UP000574133">
    <property type="component" value="Unassembled WGS sequence"/>
</dbReference>
<evidence type="ECO:0000313" key="9">
    <source>
        <dbReference type="EMBL" id="MBB6677587.1"/>
    </source>
</evidence>
<evidence type="ECO:0000256" key="2">
    <source>
        <dbReference type="ARBA" id="ARBA00022801"/>
    </source>
</evidence>
<feature type="domain" description="Lon proteolytic" evidence="8">
    <location>
        <begin position="349"/>
        <end position="536"/>
    </location>
</feature>
<dbReference type="EC" id="3.4.21.53" evidence="5"/>
<dbReference type="PROSITE" id="PS51786">
    <property type="entry name" value="LON_PROTEOLYTIC"/>
    <property type="match status" value="1"/>
</dbReference>
<keyword evidence="2 5" id="KW-0378">Hydrolase</keyword>
<comment type="similarity">
    <text evidence="5">Belongs to the peptidase S16 family.</text>
</comment>
<evidence type="ECO:0000313" key="10">
    <source>
        <dbReference type="Proteomes" id="UP000574133"/>
    </source>
</evidence>
<dbReference type="NCBIfam" id="TIGR02902">
    <property type="entry name" value="spore_lonB"/>
    <property type="match status" value="1"/>
</dbReference>
<evidence type="ECO:0000256" key="6">
    <source>
        <dbReference type="SAM" id="MobiDB-lite"/>
    </source>
</evidence>
<dbReference type="InterPro" id="IPR027065">
    <property type="entry name" value="Lon_Prtase"/>
</dbReference>
<keyword evidence="7" id="KW-1133">Transmembrane helix</keyword>
<comment type="catalytic activity">
    <reaction evidence="5">
        <text>Hydrolysis of proteins in presence of ATP.</text>
        <dbReference type="EC" id="3.4.21.53"/>
    </reaction>
</comment>
<comment type="subunit">
    <text evidence="4">Homohexamer. Organized in a ring with a central cavity.</text>
</comment>
<dbReference type="PROSITE" id="PS00676">
    <property type="entry name" value="SIGMA54_INTERACT_2"/>
    <property type="match status" value="1"/>
</dbReference>
<dbReference type="EMBL" id="JACJVN010000033">
    <property type="protein sequence ID" value="MBB6677587.1"/>
    <property type="molecule type" value="Genomic_DNA"/>
</dbReference>
<dbReference type="InterPro" id="IPR020568">
    <property type="entry name" value="Ribosomal_Su5_D2-typ_SF"/>
</dbReference>
<dbReference type="AlphaFoldDB" id="A0A841TF43"/>
<dbReference type="PANTHER" id="PTHR10046">
    <property type="entry name" value="ATP DEPENDENT LON PROTEASE FAMILY MEMBER"/>
    <property type="match status" value="1"/>
</dbReference>
<dbReference type="InterPro" id="IPR027417">
    <property type="entry name" value="P-loop_NTPase"/>
</dbReference>
<keyword evidence="1 5" id="KW-0645">Protease</keyword>
<dbReference type="Pfam" id="PF01078">
    <property type="entry name" value="Mg_chelatase"/>
    <property type="match status" value="1"/>
</dbReference>
<accession>A0A841TF43</accession>